<dbReference type="GO" id="GO:0006508">
    <property type="term" value="P:proteolysis"/>
    <property type="evidence" value="ECO:0007669"/>
    <property type="project" value="UniProtKB-KW"/>
</dbReference>
<evidence type="ECO:0000313" key="9">
    <source>
        <dbReference type="Proteomes" id="UP000035680"/>
    </source>
</evidence>
<keyword evidence="9" id="KW-1185">Reference proteome</keyword>
<feature type="binding site" evidence="6">
    <location>
        <position position="60"/>
    </location>
    <ligand>
        <name>Zn(2+)</name>
        <dbReference type="ChEBI" id="CHEBI:29105"/>
        <note>catalytic</note>
    </ligand>
</feature>
<dbReference type="PANTHER" id="PTHR10127:SF780">
    <property type="entry name" value="METALLOENDOPEPTIDASE"/>
    <property type="match status" value="1"/>
</dbReference>
<protein>
    <recommendedName>
        <fullName evidence="7">Metalloendopeptidase</fullName>
        <ecNumber evidence="7">3.4.24.-</ecNumber>
    </recommendedName>
</protein>
<evidence type="ECO:0000256" key="2">
    <source>
        <dbReference type="ARBA" id="ARBA00022723"/>
    </source>
</evidence>
<accession>A0A0K0EVV4</accession>
<dbReference type="WBParaSite" id="SVE_0065400.1">
    <property type="protein sequence ID" value="SVE_0065400.1"/>
    <property type="gene ID" value="SVE_0065400"/>
</dbReference>
<evidence type="ECO:0000256" key="5">
    <source>
        <dbReference type="ARBA" id="ARBA00023049"/>
    </source>
</evidence>
<keyword evidence="4 6" id="KW-0862">Zinc</keyword>
<dbReference type="PROSITE" id="PS51864">
    <property type="entry name" value="ASTACIN"/>
    <property type="match status" value="1"/>
</dbReference>
<reference evidence="10" key="2">
    <citation type="submission" date="2015-08" db="UniProtKB">
        <authorList>
            <consortium name="WormBaseParasite"/>
        </authorList>
    </citation>
    <scope>IDENTIFICATION</scope>
</reference>
<keyword evidence="5 6" id="KW-0482">Metalloprotease</keyword>
<evidence type="ECO:0000256" key="7">
    <source>
        <dbReference type="RuleBase" id="RU361183"/>
    </source>
</evidence>
<dbReference type="InterPro" id="IPR001506">
    <property type="entry name" value="Peptidase_M12A"/>
</dbReference>
<dbReference type="SUPFAM" id="SSF55486">
    <property type="entry name" value="Metalloproteases ('zincins'), catalytic domain"/>
    <property type="match status" value="1"/>
</dbReference>
<sequence>EETCLRFNEALNFSNGVLRYANASNGCFSSLGKIRDDTWQGIVVGRVCSYVMGVLHETFHALGVIHEISIHDRDSYIDIRYGNIKSDSQYNFDRYDLKKALPLDLKYDFGSEVHYNRYLGTKNNQETMVLKAMYWSYLRTMRQTTRFGFNNAKQLNPKYCSDKYSGSRLNFKMNGYLDHKRKCTICKCLPLFTGKDGSNKCYYKITASNERKIRLTVSIDLPDSKVCQPNKGLETKFLVDKSVSIAVLCGKISGEIITSEINVFYVKYAVITPKSAVKIKYGEIKY</sequence>
<feature type="domain" description="Peptidase M12A" evidence="8">
    <location>
        <begin position="1"/>
        <end position="161"/>
    </location>
</feature>
<keyword evidence="1 6" id="KW-0645">Protease</keyword>
<organism evidence="9 10">
    <name type="scientific">Strongyloides venezuelensis</name>
    <name type="common">Threadworm</name>
    <dbReference type="NCBI Taxonomy" id="75913"/>
    <lineage>
        <taxon>Eukaryota</taxon>
        <taxon>Metazoa</taxon>
        <taxon>Ecdysozoa</taxon>
        <taxon>Nematoda</taxon>
        <taxon>Chromadorea</taxon>
        <taxon>Rhabditida</taxon>
        <taxon>Tylenchina</taxon>
        <taxon>Panagrolaimomorpha</taxon>
        <taxon>Strongyloidoidea</taxon>
        <taxon>Strongyloididae</taxon>
        <taxon>Strongyloides</taxon>
    </lineage>
</organism>
<dbReference type="InterPro" id="IPR024079">
    <property type="entry name" value="MetalloPept_cat_dom_sf"/>
</dbReference>
<evidence type="ECO:0000256" key="3">
    <source>
        <dbReference type="ARBA" id="ARBA00022801"/>
    </source>
</evidence>
<proteinExistence type="predicted"/>
<dbReference type="PANTHER" id="PTHR10127">
    <property type="entry name" value="DISCOIDIN, CUB, EGF, LAMININ , AND ZINC METALLOPROTEASE DOMAIN CONTAINING"/>
    <property type="match status" value="1"/>
</dbReference>
<keyword evidence="3 6" id="KW-0378">Hydrolase</keyword>
<reference evidence="9" key="1">
    <citation type="submission" date="2014-07" db="EMBL/GenBank/DDBJ databases">
        <authorList>
            <person name="Martin A.A"/>
            <person name="De Silva N."/>
        </authorList>
    </citation>
    <scope>NUCLEOTIDE SEQUENCE</scope>
</reference>
<comment type="caution">
    <text evidence="6">Lacks conserved residue(s) required for the propagation of feature annotation.</text>
</comment>
<dbReference type="EC" id="3.4.24.-" evidence="7"/>
<dbReference type="AlphaFoldDB" id="A0A0K0EVV4"/>
<feature type="binding site" evidence="6">
    <location>
        <position position="66"/>
    </location>
    <ligand>
        <name>Zn(2+)</name>
        <dbReference type="ChEBI" id="CHEBI:29105"/>
        <note>catalytic</note>
    </ligand>
</feature>
<keyword evidence="2 6" id="KW-0479">Metal-binding</keyword>
<dbReference type="Proteomes" id="UP000035680">
    <property type="component" value="Unassembled WGS sequence"/>
</dbReference>
<comment type="cofactor">
    <cofactor evidence="6 7">
        <name>Zn(2+)</name>
        <dbReference type="ChEBI" id="CHEBI:29105"/>
    </cofactor>
    <text evidence="6 7">Binds 1 zinc ion per subunit.</text>
</comment>
<evidence type="ECO:0000256" key="6">
    <source>
        <dbReference type="PROSITE-ProRule" id="PRU01211"/>
    </source>
</evidence>
<dbReference type="STRING" id="75913.A0A0K0EVV4"/>
<feature type="active site" evidence="6">
    <location>
        <position position="57"/>
    </location>
</feature>
<dbReference type="GO" id="GO:0008270">
    <property type="term" value="F:zinc ion binding"/>
    <property type="evidence" value="ECO:0007669"/>
    <property type="project" value="UniProtKB-UniRule"/>
</dbReference>
<feature type="binding site" evidence="6">
    <location>
        <position position="56"/>
    </location>
    <ligand>
        <name>Zn(2+)</name>
        <dbReference type="ChEBI" id="CHEBI:29105"/>
        <note>catalytic</note>
    </ligand>
</feature>
<dbReference type="Gene3D" id="3.40.390.10">
    <property type="entry name" value="Collagenase (Catalytic Domain)"/>
    <property type="match status" value="1"/>
</dbReference>
<dbReference type="Pfam" id="PF01400">
    <property type="entry name" value="Astacin"/>
    <property type="match status" value="1"/>
</dbReference>
<evidence type="ECO:0000256" key="4">
    <source>
        <dbReference type="ARBA" id="ARBA00022833"/>
    </source>
</evidence>
<dbReference type="GO" id="GO:0004222">
    <property type="term" value="F:metalloendopeptidase activity"/>
    <property type="evidence" value="ECO:0007669"/>
    <property type="project" value="UniProtKB-UniRule"/>
</dbReference>
<evidence type="ECO:0000313" key="10">
    <source>
        <dbReference type="WBParaSite" id="SVE_0065400.1"/>
    </source>
</evidence>
<evidence type="ECO:0000256" key="1">
    <source>
        <dbReference type="ARBA" id="ARBA00022670"/>
    </source>
</evidence>
<dbReference type="PRINTS" id="PR00480">
    <property type="entry name" value="ASTACIN"/>
</dbReference>
<name>A0A0K0EVV4_STRVS</name>
<evidence type="ECO:0000259" key="8">
    <source>
        <dbReference type="PROSITE" id="PS51864"/>
    </source>
</evidence>